<evidence type="ECO:0000256" key="5">
    <source>
        <dbReference type="SAM" id="Phobius"/>
    </source>
</evidence>
<gene>
    <name evidence="7" type="ORF">D623_10003674</name>
</gene>
<feature type="transmembrane region" description="Helical" evidence="5">
    <location>
        <begin position="190"/>
        <end position="208"/>
    </location>
</feature>
<sequence length="283" mass="32846">MNQRSPEEPHLTCCEFSFYHRRGARRQAPGKGLGHVQPSSQQKGFRWRTSRQRARARACSTQPYRQRLAGWTVEKSWQEQQGDPAQQEQKGIKERQWATRQVGYVDSRGEMEVVRVMLIIVLSLSYFYNFFLGLEFTYMIPQTTCVFLMAVFLTFFTGVLLLSALLLYHIKLRQGKSVYYSNYHLTWNISTAYISIFFHFASGLFSLLEYQRVVKNSASEPTMENFGQDSDMRQQSGSSIQVISLPERSSVLPSIVQVHSDPSKEDRLPKPSQMQKRRVTWAM</sequence>
<dbReference type="Pfam" id="PF25452">
    <property type="entry name" value="TM225"/>
    <property type="match status" value="1"/>
</dbReference>
<evidence type="ECO:0000256" key="4">
    <source>
        <dbReference type="SAM" id="MobiDB-lite"/>
    </source>
</evidence>
<dbReference type="Gene3D" id="1.20.140.150">
    <property type="match status" value="1"/>
</dbReference>
<evidence type="ECO:0000313" key="8">
    <source>
        <dbReference type="Proteomes" id="UP000052978"/>
    </source>
</evidence>
<dbReference type="InterPro" id="IPR057351">
    <property type="entry name" value="TM225_dom"/>
</dbReference>
<organism evidence="7 8">
    <name type="scientific">Myotis brandtii</name>
    <name type="common">Brandt's bat</name>
    <dbReference type="NCBI Taxonomy" id="109478"/>
    <lineage>
        <taxon>Eukaryota</taxon>
        <taxon>Metazoa</taxon>
        <taxon>Chordata</taxon>
        <taxon>Craniata</taxon>
        <taxon>Vertebrata</taxon>
        <taxon>Euteleostomi</taxon>
        <taxon>Mammalia</taxon>
        <taxon>Eutheria</taxon>
        <taxon>Laurasiatheria</taxon>
        <taxon>Chiroptera</taxon>
        <taxon>Yangochiroptera</taxon>
        <taxon>Vespertilionidae</taxon>
        <taxon>Myotis</taxon>
    </lineage>
</organism>
<evidence type="ECO:0000259" key="6">
    <source>
        <dbReference type="Pfam" id="PF25452"/>
    </source>
</evidence>
<dbReference type="PANTHER" id="PTHR36477">
    <property type="entry name" value="TRANSMEMBRANE PROTEIN 225"/>
    <property type="match status" value="1"/>
</dbReference>
<feature type="transmembrane region" description="Helical" evidence="5">
    <location>
        <begin position="113"/>
        <end position="134"/>
    </location>
</feature>
<dbReference type="EMBL" id="KE164266">
    <property type="protein sequence ID" value="EPQ16511.1"/>
    <property type="molecule type" value="Genomic_DNA"/>
</dbReference>
<keyword evidence="2 5" id="KW-0812">Transmembrane</keyword>
<dbReference type="Proteomes" id="UP000052978">
    <property type="component" value="Unassembled WGS sequence"/>
</dbReference>
<dbReference type="InterPro" id="IPR033542">
    <property type="entry name" value="TM225"/>
</dbReference>
<feature type="domain" description="Transmembrane protein 225" evidence="6">
    <location>
        <begin position="105"/>
        <end position="212"/>
    </location>
</feature>
<accession>S7NGU6</accession>
<keyword evidence="5" id="KW-1133">Transmembrane helix</keyword>
<keyword evidence="3 5" id="KW-0472">Membrane</keyword>
<keyword evidence="8" id="KW-1185">Reference proteome</keyword>
<name>S7NGU6_MYOBR</name>
<dbReference type="eggNOG" id="ENOG502TDTU">
    <property type="taxonomic scope" value="Eukaryota"/>
</dbReference>
<proteinExistence type="predicted"/>
<reference evidence="7 8" key="1">
    <citation type="journal article" date="2013" name="Nat. Commun.">
        <title>Genome analysis reveals insights into physiology and longevity of the Brandt's bat Myotis brandtii.</title>
        <authorList>
            <person name="Seim I."/>
            <person name="Fang X."/>
            <person name="Xiong Z."/>
            <person name="Lobanov A.V."/>
            <person name="Huang Z."/>
            <person name="Ma S."/>
            <person name="Feng Y."/>
            <person name="Turanov A.A."/>
            <person name="Zhu Y."/>
            <person name="Lenz T.L."/>
            <person name="Gerashchenko M.V."/>
            <person name="Fan D."/>
            <person name="Hee Yim S."/>
            <person name="Yao X."/>
            <person name="Jordan D."/>
            <person name="Xiong Y."/>
            <person name="Ma Y."/>
            <person name="Lyapunov A.N."/>
            <person name="Chen G."/>
            <person name="Kulakova O.I."/>
            <person name="Sun Y."/>
            <person name="Lee S.G."/>
            <person name="Bronson R.T."/>
            <person name="Moskalev A.A."/>
            <person name="Sunyaev S.R."/>
            <person name="Zhang G."/>
            <person name="Krogh A."/>
            <person name="Wang J."/>
            <person name="Gladyshev V.N."/>
        </authorList>
    </citation>
    <scope>NUCLEOTIDE SEQUENCE [LARGE SCALE GENOMIC DNA]</scope>
</reference>
<evidence type="ECO:0000256" key="3">
    <source>
        <dbReference type="ARBA" id="ARBA00023136"/>
    </source>
</evidence>
<evidence type="ECO:0000313" key="7">
    <source>
        <dbReference type="EMBL" id="EPQ16511.1"/>
    </source>
</evidence>
<feature type="region of interest" description="Disordered" evidence="4">
    <location>
        <begin position="27"/>
        <end position="48"/>
    </location>
</feature>
<evidence type="ECO:0000256" key="1">
    <source>
        <dbReference type="ARBA" id="ARBA00004141"/>
    </source>
</evidence>
<dbReference type="GO" id="GO:0016020">
    <property type="term" value="C:membrane"/>
    <property type="evidence" value="ECO:0007669"/>
    <property type="project" value="UniProtKB-SubCell"/>
</dbReference>
<feature type="transmembrane region" description="Helical" evidence="5">
    <location>
        <begin position="146"/>
        <end position="170"/>
    </location>
</feature>
<dbReference type="PANTHER" id="PTHR36477:SF1">
    <property type="entry name" value="TRANSMEMBRANE PROTEIN 225"/>
    <property type="match status" value="1"/>
</dbReference>
<dbReference type="AlphaFoldDB" id="S7NGU6"/>
<protein>
    <submittedName>
        <fullName evidence="7">Transmembrane protein 225</fullName>
    </submittedName>
</protein>
<evidence type="ECO:0000256" key="2">
    <source>
        <dbReference type="ARBA" id="ARBA00022692"/>
    </source>
</evidence>
<comment type="subcellular location">
    <subcellularLocation>
        <location evidence="1">Membrane</location>
        <topology evidence="1">Multi-pass membrane protein</topology>
    </subcellularLocation>
</comment>